<dbReference type="Pfam" id="PF14923">
    <property type="entry name" value="CCDC142"/>
    <property type="match status" value="1"/>
</dbReference>
<organism evidence="2 3">
    <name type="scientific">Caerostris extrusa</name>
    <name type="common">Bark spider</name>
    <name type="synonym">Caerostris bankana</name>
    <dbReference type="NCBI Taxonomy" id="172846"/>
    <lineage>
        <taxon>Eukaryota</taxon>
        <taxon>Metazoa</taxon>
        <taxon>Ecdysozoa</taxon>
        <taxon>Arthropoda</taxon>
        <taxon>Chelicerata</taxon>
        <taxon>Arachnida</taxon>
        <taxon>Araneae</taxon>
        <taxon>Araneomorphae</taxon>
        <taxon>Entelegynae</taxon>
        <taxon>Araneoidea</taxon>
        <taxon>Araneidae</taxon>
        <taxon>Caerostris</taxon>
    </lineage>
</organism>
<dbReference type="Proteomes" id="UP001054945">
    <property type="component" value="Unassembled WGS sequence"/>
</dbReference>
<evidence type="ECO:0000313" key="2">
    <source>
        <dbReference type="EMBL" id="GIY99430.1"/>
    </source>
</evidence>
<proteinExistence type="predicted"/>
<feature type="domain" description="Coiled-coil protein 142 C-terminal" evidence="1">
    <location>
        <begin position="91"/>
        <end position="275"/>
    </location>
</feature>
<dbReference type="AlphaFoldDB" id="A0AAV4XW89"/>
<dbReference type="EMBL" id="BPLR01001048">
    <property type="protein sequence ID" value="GIY99430.1"/>
    <property type="molecule type" value="Genomic_DNA"/>
</dbReference>
<evidence type="ECO:0000259" key="1">
    <source>
        <dbReference type="Pfam" id="PF14923"/>
    </source>
</evidence>
<evidence type="ECO:0000313" key="3">
    <source>
        <dbReference type="Proteomes" id="UP001054945"/>
    </source>
</evidence>
<accession>A0AAV4XW89</accession>
<name>A0AAV4XW89_CAEEX</name>
<dbReference type="InterPro" id="IPR055350">
    <property type="entry name" value="CCDC142_C"/>
</dbReference>
<reference evidence="2 3" key="1">
    <citation type="submission" date="2021-06" db="EMBL/GenBank/DDBJ databases">
        <title>Caerostris extrusa draft genome.</title>
        <authorList>
            <person name="Kono N."/>
            <person name="Arakawa K."/>
        </authorList>
    </citation>
    <scope>NUCLEOTIDE SEQUENCE [LARGE SCALE GENOMIC DNA]</scope>
</reference>
<gene>
    <name evidence="2" type="ORF">CEXT_799251</name>
</gene>
<sequence length="425" mass="49234">MMTMPIQTSNRFVSSNDISISTLELLIKKLQAICDLHSSISSSYQKIINCFHVGLDLELYQMVSSSLGCSDKNIRSKNNTFLEEFYWNKFWNNAKRLIFKILFEVPYHQYGDSGAGTIILWPDNYLNILSDCLKSSLINNDITDEGKYIIKQIYECILVHKIHTSWDKEFSIALSMAHSHHCIPVLTASNHIKTLPGNHLNTCIDILVDIFNVEFHDIDLFLFLQCLHQLQSTLDCFILWVNNKSRSSLASQNLPTYLLISWSDCKSSLELLESRTTKIIIKQTDILKGYKNEATDLVYKVCFSTLRDSLLFTLKYEHSLKKCSIFSAKHIQFLNTEYSKFIQWLDKLDLAEDKKNEIKHVHSLQKLEAVLKYIQNASSEPRAFFKQRNRVMPTSETGTSADINILNEKEKQYWRTVRSKNSSCF</sequence>
<protein>
    <recommendedName>
        <fullName evidence="1">Coiled-coil protein 142 C-terminal domain-containing protein</fullName>
    </recommendedName>
</protein>
<comment type="caution">
    <text evidence="2">The sequence shown here is derived from an EMBL/GenBank/DDBJ whole genome shotgun (WGS) entry which is preliminary data.</text>
</comment>
<keyword evidence="3" id="KW-1185">Reference proteome</keyword>